<organism evidence="2 3">
    <name type="scientific">Eumeta variegata</name>
    <name type="common">Bagworm moth</name>
    <name type="synonym">Eumeta japonica</name>
    <dbReference type="NCBI Taxonomy" id="151549"/>
    <lineage>
        <taxon>Eukaryota</taxon>
        <taxon>Metazoa</taxon>
        <taxon>Ecdysozoa</taxon>
        <taxon>Arthropoda</taxon>
        <taxon>Hexapoda</taxon>
        <taxon>Insecta</taxon>
        <taxon>Pterygota</taxon>
        <taxon>Neoptera</taxon>
        <taxon>Endopterygota</taxon>
        <taxon>Lepidoptera</taxon>
        <taxon>Glossata</taxon>
        <taxon>Ditrysia</taxon>
        <taxon>Tineoidea</taxon>
        <taxon>Psychidae</taxon>
        <taxon>Oiketicinae</taxon>
        <taxon>Eumeta</taxon>
    </lineage>
</organism>
<comment type="caution">
    <text evidence="2">The sequence shown here is derived from an EMBL/GenBank/DDBJ whole genome shotgun (WGS) entry which is preliminary data.</text>
</comment>
<evidence type="ECO:0000313" key="3">
    <source>
        <dbReference type="Proteomes" id="UP000299102"/>
    </source>
</evidence>
<proteinExistence type="predicted"/>
<sequence>MRARYTFALSEVFRNERASRQCVYEEMSGMHVENQRHYYISLQRPLHRPARHAAPERAAPSGRESRWVGRRARPRQGITHRDGFTSDMSSLNGRKHTTSASEGDHLECQATQADESSNQWRYAFG</sequence>
<feature type="region of interest" description="Disordered" evidence="1">
    <location>
        <begin position="46"/>
        <end position="125"/>
    </location>
</feature>
<dbReference type="EMBL" id="BGZK01000156">
    <property type="protein sequence ID" value="GBP24056.1"/>
    <property type="molecule type" value="Genomic_DNA"/>
</dbReference>
<protein>
    <submittedName>
        <fullName evidence="2">Uncharacterized protein</fullName>
    </submittedName>
</protein>
<evidence type="ECO:0000256" key="1">
    <source>
        <dbReference type="SAM" id="MobiDB-lite"/>
    </source>
</evidence>
<keyword evidence="3" id="KW-1185">Reference proteome</keyword>
<reference evidence="2 3" key="1">
    <citation type="journal article" date="2019" name="Commun. Biol.">
        <title>The bagworm genome reveals a unique fibroin gene that provides high tensile strength.</title>
        <authorList>
            <person name="Kono N."/>
            <person name="Nakamura H."/>
            <person name="Ohtoshi R."/>
            <person name="Tomita M."/>
            <person name="Numata K."/>
            <person name="Arakawa K."/>
        </authorList>
    </citation>
    <scope>NUCLEOTIDE SEQUENCE [LARGE SCALE GENOMIC DNA]</scope>
</reference>
<feature type="compositionally biased region" description="Polar residues" evidence="1">
    <location>
        <begin position="109"/>
        <end position="125"/>
    </location>
</feature>
<dbReference type="AlphaFoldDB" id="A0A4C1UDN0"/>
<dbReference type="Proteomes" id="UP000299102">
    <property type="component" value="Unassembled WGS sequence"/>
</dbReference>
<name>A0A4C1UDN0_EUMVA</name>
<accession>A0A4C1UDN0</accession>
<gene>
    <name evidence="2" type="ORF">EVAR_10157_1</name>
</gene>
<evidence type="ECO:0000313" key="2">
    <source>
        <dbReference type="EMBL" id="GBP24056.1"/>
    </source>
</evidence>